<feature type="region of interest" description="Disordered" evidence="1">
    <location>
        <begin position="80"/>
        <end position="104"/>
    </location>
</feature>
<keyword evidence="3" id="KW-1185">Reference proteome</keyword>
<accession>A0A846RMG3</accession>
<dbReference type="SUPFAM" id="SSF53474">
    <property type="entry name" value="alpha/beta-Hydrolases"/>
    <property type="match status" value="1"/>
</dbReference>
<feature type="compositionally biased region" description="Basic and acidic residues" evidence="1">
    <location>
        <begin position="81"/>
        <end position="91"/>
    </location>
</feature>
<dbReference type="AlphaFoldDB" id="A0A846RMG3"/>
<evidence type="ECO:0000313" key="3">
    <source>
        <dbReference type="Proteomes" id="UP000547458"/>
    </source>
</evidence>
<organism evidence="2 3">
    <name type="scientific">Arthrobacter pigmenti</name>
    <dbReference type="NCBI Taxonomy" id="271432"/>
    <lineage>
        <taxon>Bacteria</taxon>
        <taxon>Bacillati</taxon>
        <taxon>Actinomycetota</taxon>
        <taxon>Actinomycetes</taxon>
        <taxon>Micrococcales</taxon>
        <taxon>Micrococcaceae</taxon>
        <taxon>Arthrobacter</taxon>
    </lineage>
</organism>
<protein>
    <submittedName>
        <fullName evidence="2">Uncharacterized protein YukE</fullName>
    </submittedName>
</protein>
<dbReference type="Gene3D" id="1.10.287.1060">
    <property type="entry name" value="ESAT-6-like"/>
    <property type="match status" value="1"/>
</dbReference>
<evidence type="ECO:0000313" key="2">
    <source>
        <dbReference type="EMBL" id="NJC21327.1"/>
    </source>
</evidence>
<dbReference type="EMBL" id="JAATJL010000001">
    <property type="protein sequence ID" value="NJC21327.1"/>
    <property type="molecule type" value="Genomic_DNA"/>
</dbReference>
<dbReference type="InterPro" id="IPR029058">
    <property type="entry name" value="AB_hydrolase_fold"/>
</dbReference>
<dbReference type="Proteomes" id="UP000547458">
    <property type="component" value="Unassembled WGS sequence"/>
</dbReference>
<proteinExistence type="predicted"/>
<reference evidence="2 3" key="1">
    <citation type="submission" date="2020-03" db="EMBL/GenBank/DDBJ databases">
        <title>Sequencing the genomes of 1000 actinobacteria strains.</title>
        <authorList>
            <person name="Klenk H.-P."/>
        </authorList>
    </citation>
    <scope>NUCLEOTIDE SEQUENCE [LARGE SCALE GENOMIC DNA]</scope>
    <source>
        <strain evidence="2 3">DSM 16403</strain>
    </source>
</reference>
<name>A0A846RMG3_9MICC</name>
<evidence type="ECO:0000256" key="1">
    <source>
        <dbReference type="SAM" id="MobiDB-lite"/>
    </source>
</evidence>
<gene>
    <name evidence="2" type="ORF">BJ994_000403</name>
</gene>
<sequence length="504" mass="53067">MSAMLGMDPAQVRDLARALDSAAGNIELIGAQVTGTISTIPWEGGDADGFRSAWNGSRRLALIRISDQLREHAQVALENADAQHRTSDELQGRASAGPGSVSEDQPQFWDELWDAAGGLWGGTGDAFDSAVDTVGDRVQDVSGWVEDGLAWVAADIDLRMDNLGDAYESSFEHSFHAASMFRSFRNGEPPSVTEAVATSLLLYGGSVNFAGTLLTGGAYNPRLFDDGSAWAGEPIPVPVEADGAKPSEFGHLPTHVPSSLQEIARNTVRAYGDADVPRTNDGAVRITRVISDGKPAYIVDIPGTQEWFRTGEPAMDVTGNVVVASGQLSTGSHAVSLAMEQAGISPNDPVMLSGHSQGGMIAATLIGDSGFMEKFNVTNVMTFGSPIDTNHFPSDVDAIGFQHEADVVPRLDLGGLLTSDGQSPVGAAEVMLNGVPEVALPNPSNLLDVPGNHLAGAYAESIGAAEQDPSGLAYQYAAMLSTKVFLTADPTEVNSWVIPIERRH</sequence>
<comment type="caution">
    <text evidence="2">The sequence shown here is derived from an EMBL/GenBank/DDBJ whole genome shotgun (WGS) entry which is preliminary data.</text>
</comment>
<dbReference type="RefSeq" id="WP_167990944.1">
    <property type="nucleotide sequence ID" value="NZ_JAATJL010000001.1"/>
</dbReference>